<organism evidence="2 3">
    <name type="scientific">Plasmodium vivax</name>
    <name type="common">malaria parasite P. vivax</name>
    <dbReference type="NCBI Taxonomy" id="5855"/>
    <lineage>
        <taxon>Eukaryota</taxon>
        <taxon>Sar</taxon>
        <taxon>Alveolata</taxon>
        <taxon>Apicomplexa</taxon>
        <taxon>Aconoidasida</taxon>
        <taxon>Haemosporida</taxon>
        <taxon>Plasmodiidae</taxon>
        <taxon>Plasmodium</taxon>
        <taxon>Plasmodium (Plasmodium)</taxon>
    </lineage>
</organism>
<evidence type="ECO:0000313" key="3">
    <source>
        <dbReference type="Proteomes" id="UP000779233"/>
    </source>
</evidence>
<dbReference type="Proteomes" id="UP000779233">
    <property type="component" value="Unassembled WGS sequence"/>
</dbReference>
<dbReference type="EMBL" id="CAJZCX010000004">
    <property type="protein sequence ID" value="CAG9473054.1"/>
    <property type="molecule type" value="Genomic_DNA"/>
</dbReference>
<evidence type="ECO:0000313" key="2">
    <source>
        <dbReference type="EMBL" id="CAG9473054.1"/>
    </source>
</evidence>
<proteinExistence type="predicted"/>
<dbReference type="InterPro" id="IPR008780">
    <property type="entry name" value="Plasmodium_Vir"/>
</dbReference>
<evidence type="ECO:0000256" key="1">
    <source>
        <dbReference type="SAM" id="MobiDB-lite"/>
    </source>
</evidence>
<reference evidence="2" key="1">
    <citation type="submission" date="2021-09" db="EMBL/GenBank/DDBJ databases">
        <authorList>
            <consortium name="Pathogen Informatics"/>
        </authorList>
    </citation>
    <scope>NUCLEOTIDE SEQUENCE</scope>
    <source>
        <strain evidence="2">PvW1</strain>
    </source>
</reference>
<feature type="compositionally biased region" description="Basic and acidic residues" evidence="1">
    <location>
        <begin position="228"/>
        <end position="237"/>
    </location>
</feature>
<sequence>MEKVLGQSELDILNTKINYDYFDKYTNYCAKYPNITEAKHKLNGGFWINNISDTLLNALCYVYIREHNGTLDTNSCNYLYYWLGSKVLKNLRVTNFFSEVVKIIYDILSEGERGKVCDPVKYNIRYRNFQKFKDIFDFSEIYNNYRLHFIKVNPSCDKNYDDAIKSYQVLYNSLRNECTIENTNYHEEYCEVFREHFPNEKHSEISSWKCKLQEPEEQDQQLVEEPTDDARKDQMPERPEKIVEQRNHLPGLLQTRQFVEHPSALHPGLHTGNTVMDRPLDHSDNSSPSTITKSVTSAVSAAGVLVPPFLIYNYTPAGTWISKLLGMNKGSNRNPYANQELMENFSMPEDFYSERNRYNIMYNPE</sequence>
<dbReference type="VEuPathDB" id="PlasmoDB:PVPAM_060037600"/>
<accession>A0A8S4H6N9</accession>
<feature type="region of interest" description="Disordered" evidence="1">
    <location>
        <begin position="216"/>
        <end position="237"/>
    </location>
</feature>
<dbReference type="Pfam" id="PF05795">
    <property type="entry name" value="Plasmodium_Vir"/>
    <property type="match status" value="1"/>
</dbReference>
<protein>
    <submittedName>
        <fullName evidence="2">(malaria parasite P. vivax) hypothetical protein</fullName>
    </submittedName>
</protein>
<comment type="caution">
    <text evidence="2">The sequence shown here is derived from an EMBL/GenBank/DDBJ whole genome shotgun (WGS) entry which is preliminary data.</text>
</comment>
<dbReference type="AlphaFoldDB" id="A0A8S4H6N9"/>
<gene>
    <name evidence="2" type="ORF">PVW1_120009000</name>
</gene>
<name>A0A8S4H6N9_PLAVI</name>